<gene>
    <name evidence="2" type="ORF">BJ508DRAFT_417119</name>
</gene>
<reference evidence="2 3" key="1">
    <citation type="journal article" date="2018" name="Nat. Ecol. Evol.">
        <title>Pezizomycetes genomes reveal the molecular basis of ectomycorrhizal truffle lifestyle.</title>
        <authorList>
            <person name="Murat C."/>
            <person name="Payen T."/>
            <person name="Noel B."/>
            <person name="Kuo A."/>
            <person name="Morin E."/>
            <person name="Chen J."/>
            <person name="Kohler A."/>
            <person name="Krizsan K."/>
            <person name="Balestrini R."/>
            <person name="Da Silva C."/>
            <person name="Montanini B."/>
            <person name="Hainaut M."/>
            <person name="Levati E."/>
            <person name="Barry K.W."/>
            <person name="Belfiori B."/>
            <person name="Cichocki N."/>
            <person name="Clum A."/>
            <person name="Dockter R.B."/>
            <person name="Fauchery L."/>
            <person name="Guy J."/>
            <person name="Iotti M."/>
            <person name="Le Tacon F."/>
            <person name="Lindquist E.A."/>
            <person name="Lipzen A."/>
            <person name="Malagnac F."/>
            <person name="Mello A."/>
            <person name="Molinier V."/>
            <person name="Miyauchi S."/>
            <person name="Poulain J."/>
            <person name="Riccioni C."/>
            <person name="Rubini A."/>
            <person name="Sitrit Y."/>
            <person name="Splivallo R."/>
            <person name="Traeger S."/>
            <person name="Wang M."/>
            <person name="Zifcakova L."/>
            <person name="Wipf D."/>
            <person name="Zambonelli A."/>
            <person name="Paolocci F."/>
            <person name="Nowrousian M."/>
            <person name="Ottonello S."/>
            <person name="Baldrian P."/>
            <person name="Spatafora J.W."/>
            <person name="Henrissat B."/>
            <person name="Nagy L.G."/>
            <person name="Aury J.M."/>
            <person name="Wincker P."/>
            <person name="Grigoriev I.V."/>
            <person name="Bonfante P."/>
            <person name="Martin F.M."/>
        </authorList>
    </citation>
    <scope>NUCLEOTIDE SEQUENCE [LARGE SCALE GENOMIC DNA]</scope>
    <source>
        <strain evidence="2 3">RN42</strain>
    </source>
</reference>
<keyword evidence="3" id="KW-1185">Reference proteome</keyword>
<dbReference type="InterPro" id="IPR036047">
    <property type="entry name" value="F-box-like_dom_sf"/>
</dbReference>
<organism evidence="2 3">
    <name type="scientific">Ascobolus immersus RN42</name>
    <dbReference type="NCBI Taxonomy" id="1160509"/>
    <lineage>
        <taxon>Eukaryota</taxon>
        <taxon>Fungi</taxon>
        <taxon>Dikarya</taxon>
        <taxon>Ascomycota</taxon>
        <taxon>Pezizomycotina</taxon>
        <taxon>Pezizomycetes</taxon>
        <taxon>Pezizales</taxon>
        <taxon>Ascobolaceae</taxon>
        <taxon>Ascobolus</taxon>
    </lineage>
</organism>
<dbReference type="SUPFAM" id="SSF81383">
    <property type="entry name" value="F-box domain"/>
    <property type="match status" value="1"/>
</dbReference>
<dbReference type="CDD" id="cd09917">
    <property type="entry name" value="F-box_SF"/>
    <property type="match status" value="1"/>
</dbReference>
<dbReference type="PROSITE" id="PS50181">
    <property type="entry name" value="FBOX"/>
    <property type="match status" value="1"/>
</dbReference>
<sequence length="439" mass="49990">MSFLTLPPELHLLIFEYLSPLDILKLSTLNHTFHTFFYPTFCASLHHLLTTPPTLSSQDTINRFFFAPPSTIASIIARWNWEPTLPTSTDDIRTLYTNYGRLFNWLHLGEPKHLPIPASEWPAKVNAENKRLLCYLAALSIHGEAPFVALLNTPKATKSLASSIFRNRGYVFFARIMTDRFAFDPFRWECRVLSEEEREAHHPRGTLCETAARRAVMNNFGHEFRRLTGLGNGFATVVMRQGSYELGVVVEGLVRYILQYRGGFEVVDREGEGGEGEAREEVVEAVVWGIGVVVDSWVARTSIGEEARRAWEEKVRPWREGTLWGAGMMVKELQSLGMSFCQGGWGEVTPELEEVIMRATKWILGRLQIAEVVVESEVLRELEEMGFGNGLQNGMMVGELVARIVVYHFKEATGFGVTYPDRESEFRLKLRRCMYKLLS</sequence>
<proteinExistence type="predicted"/>
<feature type="domain" description="F-box" evidence="1">
    <location>
        <begin position="1"/>
        <end position="36"/>
    </location>
</feature>
<evidence type="ECO:0000259" key="1">
    <source>
        <dbReference type="PROSITE" id="PS50181"/>
    </source>
</evidence>
<name>A0A3N4HUD6_ASCIM</name>
<feature type="non-terminal residue" evidence="2">
    <location>
        <position position="439"/>
    </location>
</feature>
<dbReference type="Proteomes" id="UP000275078">
    <property type="component" value="Unassembled WGS sequence"/>
</dbReference>
<evidence type="ECO:0000313" key="3">
    <source>
        <dbReference type="Proteomes" id="UP000275078"/>
    </source>
</evidence>
<dbReference type="AlphaFoldDB" id="A0A3N4HUD6"/>
<dbReference type="OrthoDB" id="5409251at2759"/>
<accession>A0A3N4HUD6</accession>
<dbReference type="Pfam" id="PF00646">
    <property type="entry name" value="F-box"/>
    <property type="match status" value="1"/>
</dbReference>
<dbReference type="InterPro" id="IPR001810">
    <property type="entry name" value="F-box_dom"/>
</dbReference>
<dbReference type="EMBL" id="ML119727">
    <property type="protein sequence ID" value="RPA77415.1"/>
    <property type="molecule type" value="Genomic_DNA"/>
</dbReference>
<evidence type="ECO:0000313" key="2">
    <source>
        <dbReference type="EMBL" id="RPA77415.1"/>
    </source>
</evidence>
<protein>
    <recommendedName>
        <fullName evidence="1">F-box domain-containing protein</fullName>
    </recommendedName>
</protein>